<organism evidence="2 3">
    <name type="scientific">Bosea minatitlanensis</name>
    <dbReference type="NCBI Taxonomy" id="128782"/>
    <lineage>
        <taxon>Bacteria</taxon>
        <taxon>Pseudomonadati</taxon>
        <taxon>Pseudomonadota</taxon>
        <taxon>Alphaproteobacteria</taxon>
        <taxon>Hyphomicrobiales</taxon>
        <taxon>Boseaceae</taxon>
        <taxon>Bosea</taxon>
    </lineage>
</organism>
<feature type="transmembrane region" description="Helical" evidence="1">
    <location>
        <begin position="66"/>
        <end position="82"/>
    </location>
</feature>
<dbReference type="Proteomes" id="UP001595976">
    <property type="component" value="Unassembled WGS sequence"/>
</dbReference>
<evidence type="ECO:0000256" key="1">
    <source>
        <dbReference type="SAM" id="Phobius"/>
    </source>
</evidence>
<keyword evidence="1" id="KW-0472">Membrane</keyword>
<dbReference type="RefSeq" id="WP_158444896.1">
    <property type="nucleotide sequence ID" value="NZ_JAOAOS010000001.1"/>
</dbReference>
<feature type="transmembrane region" description="Helical" evidence="1">
    <location>
        <begin position="43"/>
        <end position="60"/>
    </location>
</feature>
<evidence type="ECO:0000313" key="2">
    <source>
        <dbReference type="EMBL" id="MFC5292357.1"/>
    </source>
</evidence>
<protein>
    <submittedName>
        <fullName evidence="2">VanZ family protein</fullName>
    </submittedName>
</protein>
<sequence>MTDPLDRLRRLATVFGWGALLVILFATLSPLDLRPHIPTAGADIERFLAYLAAGGMLAFAYPRQRWLVLAGMVLLAVGLEWAQTLEQSRHGRLQDAGVKALGTLAGGALATGLDHLARRLRGAA</sequence>
<evidence type="ECO:0000313" key="3">
    <source>
        <dbReference type="Proteomes" id="UP001595976"/>
    </source>
</evidence>
<dbReference type="InterPro" id="IPR017015">
    <property type="entry name" value="UCP033367_VanZ"/>
</dbReference>
<gene>
    <name evidence="2" type="ORF">ACFPK2_05050</name>
</gene>
<keyword evidence="1" id="KW-0812">Transmembrane</keyword>
<keyword evidence="1" id="KW-1133">Transmembrane helix</keyword>
<reference evidence="3" key="1">
    <citation type="journal article" date="2019" name="Int. J. Syst. Evol. Microbiol.">
        <title>The Global Catalogue of Microorganisms (GCM) 10K type strain sequencing project: providing services to taxonomists for standard genome sequencing and annotation.</title>
        <authorList>
            <consortium name="The Broad Institute Genomics Platform"/>
            <consortium name="The Broad Institute Genome Sequencing Center for Infectious Disease"/>
            <person name="Wu L."/>
            <person name="Ma J."/>
        </authorList>
    </citation>
    <scope>NUCLEOTIDE SEQUENCE [LARGE SCALE GENOMIC DNA]</scope>
    <source>
        <strain evidence="3">CGMCC 1.15643</strain>
    </source>
</reference>
<feature type="transmembrane region" description="Helical" evidence="1">
    <location>
        <begin position="12"/>
        <end position="31"/>
    </location>
</feature>
<name>A0ABW0EZL4_9HYPH</name>
<dbReference type="EMBL" id="JBHSLI010000001">
    <property type="protein sequence ID" value="MFC5292357.1"/>
    <property type="molecule type" value="Genomic_DNA"/>
</dbReference>
<dbReference type="PIRSF" id="PIRSF033367">
    <property type="entry name" value="UCP033367_VanZ"/>
    <property type="match status" value="1"/>
</dbReference>
<comment type="caution">
    <text evidence="2">The sequence shown here is derived from an EMBL/GenBank/DDBJ whole genome shotgun (WGS) entry which is preliminary data.</text>
</comment>
<accession>A0ABW0EZL4</accession>
<proteinExistence type="predicted"/>
<keyword evidence="3" id="KW-1185">Reference proteome</keyword>